<gene>
    <name evidence="1" type="ORF">B7H17_05090</name>
</gene>
<evidence type="ECO:0000313" key="1">
    <source>
        <dbReference type="EMBL" id="ORL66655.1"/>
    </source>
</evidence>
<dbReference type="Proteomes" id="UP000193675">
    <property type="component" value="Unassembled WGS sequence"/>
</dbReference>
<dbReference type="RefSeq" id="WP_084854841.1">
    <property type="nucleotide sequence ID" value="NZ_NBWC01000006.1"/>
</dbReference>
<organism evidence="1 2">
    <name type="scientific">Pseudomonas putida</name>
    <name type="common">Arthrobacter siderocapsulatus</name>
    <dbReference type="NCBI Taxonomy" id="303"/>
    <lineage>
        <taxon>Bacteria</taxon>
        <taxon>Pseudomonadati</taxon>
        <taxon>Pseudomonadota</taxon>
        <taxon>Gammaproteobacteria</taxon>
        <taxon>Pseudomonadales</taxon>
        <taxon>Pseudomonadaceae</taxon>
        <taxon>Pseudomonas</taxon>
    </lineage>
</organism>
<proteinExistence type="predicted"/>
<dbReference type="EMBL" id="NBWC01000006">
    <property type="protein sequence ID" value="ORL66655.1"/>
    <property type="molecule type" value="Genomic_DNA"/>
</dbReference>
<evidence type="ECO:0000313" key="2">
    <source>
        <dbReference type="Proteomes" id="UP000193675"/>
    </source>
</evidence>
<sequence length="87" mass="9352">MGNPIRKASNFVAAHVDSATVASLRDDKSTIAISFVEEQMHPRVDATRGDPLEFEVIESVIASVIMKPQLARALAKSIMETLGDAGQ</sequence>
<protein>
    <submittedName>
        <fullName evidence="1">Uncharacterized protein</fullName>
    </submittedName>
</protein>
<dbReference type="AlphaFoldDB" id="A0A1X1A473"/>
<comment type="caution">
    <text evidence="1">The sequence shown here is derived from an EMBL/GenBank/DDBJ whole genome shotgun (WGS) entry which is preliminary data.</text>
</comment>
<reference evidence="1 2" key="1">
    <citation type="submission" date="2017-04" db="EMBL/GenBank/DDBJ databases">
        <title>Presence of VIM-2 positive Pseudomonas species in chickens and their surrounding environment.</title>
        <authorList>
            <person name="Zhang R."/>
        </authorList>
    </citation>
    <scope>NUCLEOTIDE SEQUENCE [LARGE SCALE GENOMIC DNA]</scope>
    <source>
        <strain evidence="1 2">DZ-C18</strain>
    </source>
</reference>
<name>A0A1X1A473_PSEPU</name>
<accession>A0A1X1A473</accession>